<comment type="caution">
    <text evidence="4">Lacks conserved residue(s) required for the propagation of feature annotation.</text>
</comment>
<protein>
    <submittedName>
        <fullName evidence="6">Alpha/beta hydrolase</fullName>
    </submittedName>
</protein>
<dbReference type="PANTHER" id="PTHR14226">
    <property type="entry name" value="NEUROPATHY TARGET ESTERASE/SWISS CHEESE D.MELANOGASTER"/>
    <property type="match status" value="1"/>
</dbReference>
<sequence length="402" mass="42416">MRDKEPLAEKAVPVAAAAAARRAMLPYLVSMIARRTTPPRIPYSLADQLAARVPGYGDIRLYVDAPAHEIAARQDVFLPGCVEGARPAEWLVLSSGGAGGAFGAGVLSGWSEHGDRPRFDLVTGVSAGALIAPFAFIGSEADAALANVFTGASTDRLNRSRSLMSGVFGQSAIPAAPLRELIDGHVDAAFCDRIAARHDQGARLLIVTANLDAQRNVVWDLGAIAASGQPDRVRLMADLLQASASIPAILPPVRIAVIGNGVEFDELHADGGVMSQIYMVPDALWTDPSLARLCPRISTIVNAEIAPSFAVIEQQSIRVAERALASLEKYNLARGVGAIADFARRIGARFRLASIDQAIPAEPHLPFDPVFMAAAFALGRDKGLSGKWENGPPVGTVLLDGQ</sequence>
<dbReference type="InterPro" id="IPR050301">
    <property type="entry name" value="NTE"/>
</dbReference>
<name>A0A5D0RJ83_9RHOB</name>
<evidence type="ECO:0000256" key="3">
    <source>
        <dbReference type="ARBA" id="ARBA00023098"/>
    </source>
</evidence>
<feature type="domain" description="PNPLA" evidence="5">
    <location>
        <begin position="91"/>
        <end position="286"/>
    </location>
</feature>
<keyword evidence="1 4" id="KW-0378">Hydrolase</keyword>
<comment type="caution">
    <text evidence="6">The sequence shown here is derived from an EMBL/GenBank/DDBJ whole genome shotgun (WGS) entry which is preliminary data.</text>
</comment>
<dbReference type="GO" id="GO:0016042">
    <property type="term" value="P:lipid catabolic process"/>
    <property type="evidence" value="ECO:0007669"/>
    <property type="project" value="UniProtKB-UniRule"/>
</dbReference>
<dbReference type="Gene3D" id="3.40.1090.10">
    <property type="entry name" value="Cytosolic phospholipase A2 catalytic domain"/>
    <property type="match status" value="2"/>
</dbReference>
<dbReference type="Pfam" id="PF01734">
    <property type="entry name" value="Patatin"/>
    <property type="match status" value="1"/>
</dbReference>
<evidence type="ECO:0000256" key="4">
    <source>
        <dbReference type="PROSITE-ProRule" id="PRU01161"/>
    </source>
</evidence>
<proteinExistence type="predicted"/>
<accession>A0A5D0RJ83</accession>
<keyword evidence="3 4" id="KW-0443">Lipid metabolism</keyword>
<dbReference type="PROSITE" id="PS51635">
    <property type="entry name" value="PNPLA"/>
    <property type="match status" value="1"/>
</dbReference>
<dbReference type="GO" id="GO:0016787">
    <property type="term" value="F:hydrolase activity"/>
    <property type="evidence" value="ECO:0007669"/>
    <property type="project" value="UniProtKB-UniRule"/>
</dbReference>
<dbReference type="InterPro" id="IPR002641">
    <property type="entry name" value="PNPLA_dom"/>
</dbReference>
<evidence type="ECO:0000313" key="7">
    <source>
        <dbReference type="Proteomes" id="UP000322080"/>
    </source>
</evidence>
<keyword evidence="7" id="KW-1185">Reference proteome</keyword>
<dbReference type="RefSeq" id="WP_148377898.1">
    <property type="nucleotide sequence ID" value="NZ_VSIY01000006.1"/>
</dbReference>
<dbReference type="InterPro" id="IPR016035">
    <property type="entry name" value="Acyl_Trfase/lysoPLipase"/>
</dbReference>
<feature type="short sequence motif" description="GXSXG" evidence="4">
    <location>
        <begin position="124"/>
        <end position="128"/>
    </location>
</feature>
<feature type="active site" description="Nucleophile" evidence="4">
    <location>
        <position position="126"/>
    </location>
</feature>
<reference evidence="6 7" key="1">
    <citation type="submission" date="2019-08" db="EMBL/GenBank/DDBJ databases">
        <title>Identification of a novel species of the genus Boseongicola.</title>
        <authorList>
            <person name="Zhang X.-Q."/>
        </authorList>
    </citation>
    <scope>NUCLEOTIDE SEQUENCE [LARGE SCALE GENOMIC DNA]</scope>
    <source>
        <strain evidence="6 7">HY14</strain>
    </source>
</reference>
<evidence type="ECO:0000313" key="6">
    <source>
        <dbReference type="EMBL" id="TYB81503.1"/>
    </source>
</evidence>
<evidence type="ECO:0000256" key="1">
    <source>
        <dbReference type="ARBA" id="ARBA00022801"/>
    </source>
</evidence>
<dbReference type="Proteomes" id="UP000322080">
    <property type="component" value="Unassembled WGS sequence"/>
</dbReference>
<keyword evidence="2 4" id="KW-0442">Lipid degradation</keyword>
<feature type="active site" description="Proton acceptor" evidence="4">
    <location>
        <position position="270"/>
    </location>
</feature>
<feature type="short sequence motif" description="DGA/G" evidence="4">
    <location>
        <begin position="270"/>
        <end position="272"/>
    </location>
</feature>
<dbReference type="EMBL" id="VSIY01000006">
    <property type="protein sequence ID" value="TYB81503.1"/>
    <property type="molecule type" value="Genomic_DNA"/>
</dbReference>
<dbReference type="PANTHER" id="PTHR14226:SF74">
    <property type="entry name" value="BLR4684 PROTEIN"/>
    <property type="match status" value="1"/>
</dbReference>
<dbReference type="AlphaFoldDB" id="A0A5D0RJ83"/>
<organism evidence="6 7">
    <name type="scientific">Maritimibacter fusiformis</name>
    <dbReference type="NCBI Taxonomy" id="2603819"/>
    <lineage>
        <taxon>Bacteria</taxon>
        <taxon>Pseudomonadati</taxon>
        <taxon>Pseudomonadota</taxon>
        <taxon>Alphaproteobacteria</taxon>
        <taxon>Rhodobacterales</taxon>
        <taxon>Roseobacteraceae</taxon>
        <taxon>Maritimibacter</taxon>
    </lineage>
</organism>
<dbReference type="SUPFAM" id="SSF52151">
    <property type="entry name" value="FabD/lysophospholipase-like"/>
    <property type="match status" value="1"/>
</dbReference>
<evidence type="ECO:0000256" key="2">
    <source>
        <dbReference type="ARBA" id="ARBA00022963"/>
    </source>
</evidence>
<evidence type="ECO:0000259" key="5">
    <source>
        <dbReference type="PROSITE" id="PS51635"/>
    </source>
</evidence>
<gene>
    <name evidence="6" type="ORF">FVF75_10390</name>
</gene>